<feature type="domain" description="DUF1659" evidence="1">
    <location>
        <begin position="4"/>
        <end position="73"/>
    </location>
</feature>
<dbReference type="AlphaFoldDB" id="A0A974BKK4"/>
<evidence type="ECO:0000313" key="2">
    <source>
        <dbReference type="EMBL" id="NYB74462.1"/>
    </source>
</evidence>
<comment type="caution">
    <text evidence="2">The sequence shown here is derived from an EMBL/GenBank/DDBJ whole genome shotgun (WGS) entry which is preliminary data.</text>
</comment>
<organism evidence="2 3">
    <name type="scientific">Sedimentibacter hydroxybenzoicus DSM 7310</name>
    <dbReference type="NCBI Taxonomy" id="1123245"/>
    <lineage>
        <taxon>Bacteria</taxon>
        <taxon>Bacillati</taxon>
        <taxon>Bacillota</taxon>
        <taxon>Tissierellia</taxon>
        <taxon>Sedimentibacter</taxon>
    </lineage>
</organism>
<evidence type="ECO:0000259" key="1">
    <source>
        <dbReference type="Pfam" id="PF07872"/>
    </source>
</evidence>
<accession>A0A974BKK4</accession>
<reference evidence="2" key="1">
    <citation type="submission" date="2020-07" db="EMBL/GenBank/DDBJ databases">
        <title>Genomic analysis of a strain of Sedimentibacter Hydroxybenzoicus DSM7310.</title>
        <authorList>
            <person name="Ma S."/>
        </authorList>
    </citation>
    <scope>NUCLEOTIDE SEQUENCE</scope>
    <source>
        <strain evidence="2">DSM 7310</strain>
    </source>
</reference>
<gene>
    <name evidence="2" type="ORF">HZF24_09975</name>
</gene>
<name>A0A974BKK4_SEDHY</name>
<protein>
    <submittedName>
        <fullName evidence="2">DUF1659 domain-containing protein</fullName>
    </submittedName>
</protein>
<dbReference type="EMBL" id="JACBNQ010000010">
    <property type="protein sequence ID" value="NYB74462.1"/>
    <property type="molecule type" value="Genomic_DNA"/>
</dbReference>
<proteinExistence type="predicted"/>
<dbReference type="InterPro" id="IPR012454">
    <property type="entry name" value="DUF1659"/>
</dbReference>
<dbReference type="Proteomes" id="UP000611629">
    <property type="component" value="Unassembled WGS sequence"/>
</dbReference>
<evidence type="ECO:0000313" key="3">
    <source>
        <dbReference type="Proteomes" id="UP000611629"/>
    </source>
</evidence>
<keyword evidence="3" id="KW-1185">Reference proteome</keyword>
<sequence length="77" mass="8808">MAIIVNQSNSKLKLFFNAGTDENDKDIIKNKTYSNIKAAVTNDDVYNLGVELSQLQEYPLVNLVRLEEYQLLNDIED</sequence>
<dbReference type="Pfam" id="PF07872">
    <property type="entry name" value="DUF1659"/>
    <property type="match status" value="1"/>
</dbReference>
<dbReference type="RefSeq" id="WP_179238172.1">
    <property type="nucleotide sequence ID" value="NZ_JACBNQ010000010.1"/>
</dbReference>